<dbReference type="VEuPathDB" id="FungiDB:ASPACDRAFT_124319"/>
<evidence type="ECO:0000313" key="2">
    <source>
        <dbReference type="EMBL" id="OJJ97353.1"/>
    </source>
</evidence>
<keyword evidence="1" id="KW-0472">Membrane</keyword>
<protein>
    <submittedName>
        <fullName evidence="2">Uncharacterized protein</fullName>
    </submittedName>
</protein>
<gene>
    <name evidence="2" type="ORF">ASPACDRAFT_124319</name>
</gene>
<sequence length="180" mass="20112">MFGGSCQPCAYSLGRLLGPFLIYVLAFLQVACQNSARTPAERLMVSTTVINFAMVAYSIEHNASEGRRALFMPLRGKIINIKRVLSQMAVAACSWEHVIDLPPELYPRTRYCTVVLIGWSPHRTRSPHSCARGSWVTFRSDLRYPRPSLGNWSMGFSPQGWRPGTPARIDSALTAPLRDI</sequence>
<evidence type="ECO:0000256" key="1">
    <source>
        <dbReference type="SAM" id="Phobius"/>
    </source>
</evidence>
<keyword evidence="3" id="KW-1185">Reference proteome</keyword>
<feature type="transmembrane region" description="Helical" evidence="1">
    <location>
        <begin position="12"/>
        <end position="31"/>
    </location>
</feature>
<organism evidence="2 3">
    <name type="scientific">Aspergillus aculeatus (strain ATCC 16872 / CBS 172.66 / WB 5094)</name>
    <dbReference type="NCBI Taxonomy" id="690307"/>
    <lineage>
        <taxon>Eukaryota</taxon>
        <taxon>Fungi</taxon>
        <taxon>Dikarya</taxon>
        <taxon>Ascomycota</taxon>
        <taxon>Pezizomycotina</taxon>
        <taxon>Eurotiomycetes</taxon>
        <taxon>Eurotiomycetidae</taxon>
        <taxon>Eurotiales</taxon>
        <taxon>Aspergillaceae</taxon>
        <taxon>Aspergillus</taxon>
        <taxon>Aspergillus subgen. Circumdati</taxon>
    </lineage>
</organism>
<keyword evidence="1" id="KW-0812">Transmembrane</keyword>
<name>A0A1L9WMG0_ASPA1</name>
<proteinExistence type="predicted"/>
<keyword evidence="1" id="KW-1133">Transmembrane helix</keyword>
<dbReference type="RefSeq" id="XP_020053693.1">
    <property type="nucleotide sequence ID" value="XM_020196733.1"/>
</dbReference>
<reference evidence="3" key="1">
    <citation type="journal article" date="2017" name="Genome Biol.">
        <title>Comparative genomics reveals high biological diversity and specific adaptations in the industrially and medically important fungal genus Aspergillus.</title>
        <authorList>
            <person name="de Vries R.P."/>
            <person name="Riley R."/>
            <person name="Wiebenga A."/>
            <person name="Aguilar-Osorio G."/>
            <person name="Amillis S."/>
            <person name="Uchima C.A."/>
            <person name="Anderluh G."/>
            <person name="Asadollahi M."/>
            <person name="Askin M."/>
            <person name="Barry K."/>
            <person name="Battaglia E."/>
            <person name="Bayram O."/>
            <person name="Benocci T."/>
            <person name="Braus-Stromeyer S.A."/>
            <person name="Caldana C."/>
            <person name="Canovas D."/>
            <person name="Cerqueira G.C."/>
            <person name="Chen F."/>
            <person name="Chen W."/>
            <person name="Choi C."/>
            <person name="Clum A."/>
            <person name="Dos Santos R.A."/>
            <person name="Damasio A.R."/>
            <person name="Diallinas G."/>
            <person name="Emri T."/>
            <person name="Fekete E."/>
            <person name="Flipphi M."/>
            <person name="Freyberg S."/>
            <person name="Gallo A."/>
            <person name="Gournas C."/>
            <person name="Habgood R."/>
            <person name="Hainaut M."/>
            <person name="Harispe M.L."/>
            <person name="Henrissat B."/>
            <person name="Hilden K.S."/>
            <person name="Hope R."/>
            <person name="Hossain A."/>
            <person name="Karabika E."/>
            <person name="Karaffa L."/>
            <person name="Karanyi Z."/>
            <person name="Krasevec N."/>
            <person name="Kuo A."/>
            <person name="Kusch H."/>
            <person name="LaButti K."/>
            <person name="Lagendijk E.L."/>
            <person name="Lapidus A."/>
            <person name="Levasseur A."/>
            <person name="Lindquist E."/>
            <person name="Lipzen A."/>
            <person name="Logrieco A.F."/>
            <person name="MacCabe A."/>
            <person name="Maekelae M.R."/>
            <person name="Malavazi I."/>
            <person name="Melin P."/>
            <person name="Meyer V."/>
            <person name="Mielnichuk N."/>
            <person name="Miskei M."/>
            <person name="Molnar A.P."/>
            <person name="Mule G."/>
            <person name="Ngan C.Y."/>
            <person name="Orejas M."/>
            <person name="Orosz E."/>
            <person name="Ouedraogo J.P."/>
            <person name="Overkamp K.M."/>
            <person name="Park H.-S."/>
            <person name="Perrone G."/>
            <person name="Piumi F."/>
            <person name="Punt P.J."/>
            <person name="Ram A.F."/>
            <person name="Ramon A."/>
            <person name="Rauscher S."/>
            <person name="Record E."/>
            <person name="Riano-Pachon D.M."/>
            <person name="Robert V."/>
            <person name="Roehrig J."/>
            <person name="Ruller R."/>
            <person name="Salamov A."/>
            <person name="Salih N.S."/>
            <person name="Samson R.A."/>
            <person name="Sandor E."/>
            <person name="Sanguinetti M."/>
            <person name="Schuetze T."/>
            <person name="Sepcic K."/>
            <person name="Shelest E."/>
            <person name="Sherlock G."/>
            <person name="Sophianopoulou V."/>
            <person name="Squina F.M."/>
            <person name="Sun H."/>
            <person name="Susca A."/>
            <person name="Todd R.B."/>
            <person name="Tsang A."/>
            <person name="Unkles S.E."/>
            <person name="van de Wiele N."/>
            <person name="van Rossen-Uffink D."/>
            <person name="Oliveira J.V."/>
            <person name="Vesth T.C."/>
            <person name="Visser J."/>
            <person name="Yu J.-H."/>
            <person name="Zhou M."/>
            <person name="Andersen M.R."/>
            <person name="Archer D.B."/>
            <person name="Baker S.E."/>
            <person name="Benoit I."/>
            <person name="Brakhage A.A."/>
            <person name="Braus G.H."/>
            <person name="Fischer R."/>
            <person name="Frisvad J.C."/>
            <person name="Goldman G.H."/>
            <person name="Houbraken J."/>
            <person name="Oakley B."/>
            <person name="Pocsi I."/>
            <person name="Scazzocchio C."/>
            <person name="Seiboth B."/>
            <person name="vanKuyk P.A."/>
            <person name="Wortman J."/>
            <person name="Dyer P.S."/>
            <person name="Grigoriev I.V."/>
        </authorList>
    </citation>
    <scope>NUCLEOTIDE SEQUENCE [LARGE SCALE GENOMIC DNA]</scope>
    <source>
        <strain evidence="3">ATCC 16872 / CBS 172.66 / WB 5094</strain>
    </source>
</reference>
<dbReference type="Proteomes" id="UP000184546">
    <property type="component" value="Unassembled WGS sequence"/>
</dbReference>
<evidence type="ECO:0000313" key="3">
    <source>
        <dbReference type="Proteomes" id="UP000184546"/>
    </source>
</evidence>
<dbReference type="AlphaFoldDB" id="A0A1L9WMG0"/>
<dbReference type="EMBL" id="KV878983">
    <property type="protein sequence ID" value="OJJ97353.1"/>
    <property type="molecule type" value="Genomic_DNA"/>
</dbReference>
<accession>A0A1L9WMG0</accession>
<dbReference type="GeneID" id="30970547"/>